<evidence type="ECO:0000313" key="1">
    <source>
        <dbReference type="EMBL" id="SEG28778.1"/>
    </source>
</evidence>
<accession>A0A1H5YXL0</accession>
<dbReference type="PANTHER" id="PTHR41260">
    <property type="entry name" value="PROTEIN ECSC"/>
    <property type="match status" value="1"/>
</dbReference>
<dbReference type="Proteomes" id="UP000236742">
    <property type="component" value="Unassembled WGS sequence"/>
</dbReference>
<protein>
    <submittedName>
        <fullName evidence="1">EcsC protein family protein</fullName>
    </submittedName>
</protein>
<dbReference type="InterPro" id="IPR024787">
    <property type="entry name" value="EcsC"/>
</dbReference>
<sequence>MTEFATLSPAEVETELDRLAARYRAAGGAGVHLLNLLGSKAEGLLDRLPPSLREGLDDATERALAIAMKAAHETRKTVPDQAEWVNTAVTTAMGAAGGFGGLPTAFVELPATVTVLLRAIQGVAAEHGFDPASESVQFDCVRVLAAAGPLSSDDGSDLGFITLRLTLTGGTMQRLIAMVAPRLAAVLGQKLAAQTVPLLGALAGAGTNYAYTRYYQEIAHVHFGLRKLAIEADIPEADLIERLRQRMRPRLG</sequence>
<gene>
    <name evidence="1" type="ORF">SAMN05421751_12429</name>
</gene>
<keyword evidence="2" id="KW-1185">Reference proteome</keyword>
<dbReference type="EMBL" id="FNVD01000024">
    <property type="protein sequence ID" value="SEG28778.1"/>
    <property type="molecule type" value="Genomic_DNA"/>
</dbReference>
<proteinExistence type="predicted"/>
<organism evidence="1 2">
    <name type="scientific">Jhaorihella thermophila</name>
    <dbReference type="NCBI Taxonomy" id="488547"/>
    <lineage>
        <taxon>Bacteria</taxon>
        <taxon>Pseudomonadati</taxon>
        <taxon>Pseudomonadota</taxon>
        <taxon>Alphaproteobacteria</taxon>
        <taxon>Rhodobacterales</taxon>
        <taxon>Paracoccaceae</taxon>
        <taxon>Jhaorihella</taxon>
    </lineage>
</organism>
<dbReference type="RefSeq" id="WP_104009231.1">
    <property type="nucleotide sequence ID" value="NZ_FNVD01000024.1"/>
</dbReference>
<dbReference type="PANTHER" id="PTHR41260:SF1">
    <property type="entry name" value="PROTEIN ECSC"/>
    <property type="match status" value="1"/>
</dbReference>
<dbReference type="OrthoDB" id="7569638at2"/>
<dbReference type="Pfam" id="PF12787">
    <property type="entry name" value="EcsC"/>
    <property type="match status" value="1"/>
</dbReference>
<reference evidence="2" key="1">
    <citation type="submission" date="2016-10" db="EMBL/GenBank/DDBJ databases">
        <authorList>
            <person name="Varghese N."/>
            <person name="Submissions S."/>
        </authorList>
    </citation>
    <scope>NUCLEOTIDE SEQUENCE [LARGE SCALE GENOMIC DNA]</scope>
    <source>
        <strain evidence="2">DSM 23413</strain>
    </source>
</reference>
<evidence type="ECO:0000313" key="2">
    <source>
        <dbReference type="Proteomes" id="UP000236742"/>
    </source>
</evidence>
<dbReference type="AlphaFoldDB" id="A0A1H5YXL0"/>
<name>A0A1H5YXL0_9RHOB</name>